<dbReference type="Pfam" id="PF01476">
    <property type="entry name" value="LysM"/>
    <property type="match status" value="1"/>
</dbReference>
<evidence type="ECO:0000313" key="3">
    <source>
        <dbReference type="EMBL" id="MBB6391536.1"/>
    </source>
</evidence>
<reference evidence="3 4" key="1">
    <citation type="submission" date="2020-08" db="EMBL/GenBank/DDBJ databases">
        <title>Sequencing the genomes of 1000 actinobacteria strains.</title>
        <authorList>
            <person name="Klenk H.-P."/>
        </authorList>
    </citation>
    <scope>NUCLEOTIDE SEQUENCE [LARGE SCALE GENOMIC DNA]</scope>
    <source>
        <strain evidence="3 4">DSM 12511</strain>
    </source>
</reference>
<evidence type="ECO:0000313" key="4">
    <source>
        <dbReference type="Proteomes" id="UP000537775"/>
    </source>
</evidence>
<feature type="domain" description="LysM" evidence="2">
    <location>
        <begin position="75"/>
        <end position="124"/>
    </location>
</feature>
<dbReference type="CDD" id="cd00118">
    <property type="entry name" value="LysM"/>
    <property type="match status" value="1"/>
</dbReference>
<dbReference type="PROSITE" id="PS51782">
    <property type="entry name" value="LYSM"/>
    <property type="match status" value="1"/>
</dbReference>
<dbReference type="RefSeq" id="WP_184750697.1">
    <property type="nucleotide sequence ID" value="NZ_BAAAJR010000007.1"/>
</dbReference>
<dbReference type="AlphaFoldDB" id="A0A7X0FQ47"/>
<dbReference type="SMART" id="SM00257">
    <property type="entry name" value="LysM"/>
    <property type="match status" value="1"/>
</dbReference>
<evidence type="ECO:0000256" key="1">
    <source>
        <dbReference type="SAM" id="Phobius"/>
    </source>
</evidence>
<dbReference type="InterPro" id="IPR018392">
    <property type="entry name" value="LysM"/>
</dbReference>
<feature type="transmembrane region" description="Helical" evidence="1">
    <location>
        <begin position="38"/>
        <end position="63"/>
    </location>
</feature>
<proteinExistence type="predicted"/>
<name>A0A7X0FQ47_9MICO</name>
<keyword evidence="1" id="KW-1133">Transmembrane helix</keyword>
<sequence>MTAISFPTPVARRRARFAPQFAESPRTRLRLTPRGRRVLAAIAALPAAVALSIAVIGGGAALASRDDGAVAGTFETVTVDPGESLWSIAQEVAPMADPRDVVDAISRLNALDGGVLRAGQTLAIPLEYSADQ</sequence>
<protein>
    <submittedName>
        <fullName evidence="3">Tfp pilus assembly protein FimV</fullName>
    </submittedName>
</protein>
<dbReference type="Gene3D" id="3.10.350.10">
    <property type="entry name" value="LysM domain"/>
    <property type="match status" value="1"/>
</dbReference>
<keyword evidence="4" id="KW-1185">Reference proteome</keyword>
<gene>
    <name evidence="3" type="ORF">HD594_001849</name>
</gene>
<keyword evidence="1" id="KW-0812">Transmembrane</keyword>
<evidence type="ECO:0000259" key="2">
    <source>
        <dbReference type="PROSITE" id="PS51782"/>
    </source>
</evidence>
<dbReference type="SUPFAM" id="SSF54106">
    <property type="entry name" value="LysM domain"/>
    <property type="match status" value="1"/>
</dbReference>
<organism evidence="3 4">
    <name type="scientific">Microbacterium thalassium</name>
    <dbReference type="NCBI Taxonomy" id="362649"/>
    <lineage>
        <taxon>Bacteria</taxon>
        <taxon>Bacillati</taxon>
        <taxon>Actinomycetota</taxon>
        <taxon>Actinomycetes</taxon>
        <taxon>Micrococcales</taxon>
        <taxon>Microbacteriaceae</taxon>
        <taxon>Microbacterium</taxon>
    </lineage>
</organism>
<dbReference type="EMBL" id="JACHML010000001">
    <property type="protein sequence ID" value="MBB6391536.1"/>
    <property type="molecule type" value="Genomic_DNA"/>
</dbReference>
<keyword evidence="1" id="KW-0472">Membrane</keyword>
<accession>A0A7X0FQ47</accession>
<dbReference type="InterPro" id="IPR036779">
    <property type="entry name" value="LysM_dom_sf"/>
</dbReference>
<comment type="caution">
    <text evidence="3">The sequence shown here is derived from an EMBL/GenBank/DDBJ whole genome shotgun (WGS) entry which is preliminary data.</text>
</comment>
<dbReference type="Proteomes" id="UP000537775">
    <property type="component" value="Unassembled WGS sequence"/>
</dbReference>